<dbReference type="AlphaFoldDB" id="A0A928Y6L1"/>
<dbReference type="InterPro" id="IPR016009">
    <property type="entry name" value="tRNA_MeTrfase_TRMD/TRM10"/>
</dbReference>
<keyword evidence="11 15" id="KW-0819">tRNA processing</keyword>
<protein>
    <recommendedName>
        <fullName evidence="6 15">tRNA (guanine-N(1)-)-methyltransferase</fullName>
        <ecNumber evidence="5 15">2.1.1.228</ecNumber>
    </recommendedName>
    <alternativeName>
        <fullName evidence="12 15">M1G-methyltransferase</fullName>
    </alternativeName>
    <alternativeName>
        <fullName evidence="13 15">tRNA [GM37] methyltransferase</fullName>
    </alternativeName>
</protein>
<evidence type="ECO:0000256" key="5">
    <source>
        <dbReference type="ARBA" id="ARBA00012807"/>
    </source>
</evidence>
<comment type="caution">
    <text evidence="19">The sequence shown here is derived from an EMBL/GenBank/DDBJ whole genome shotgun (WGS) entry which is preliminary data.</text>
</comment>
<dbReference type="InterPro" id="IPR029028">
    <property type="entry name" value="Alpha/beta_knot_MTases"/>
</dbReference>
<reference evidence="19" key="1">
    <citation type="submission" date="2020-05" db="EMBL/GenBank/DDBJ databases">
        <title>High-Quality Genomes of Partial-Nitritation/Anammox System by Hierarchical Clustering Based Hybrid Assembly.</title>
        <authorList>
            <person name="Liu L."/>
            <person name="Wang Y."/>
            <person name="Che Y."/>
            <person name="Chen Y."/>
            <person name="Xia Y."/>
            <person name="Luo R."/>
            <person name="Cheng S.H."/>
            <person name="Zheng C."/>
            <person name="Zhang T."/>
        </authorList>
    </citation>
    <scope>NUCLEOTIDE SEQUENCE</scope>
    <source>
        <strain evidence="19">H1_PAT1</strain>
    </source>
</reference>
<dbReference type="NCBIfam" id="NF000648">
    <property type="entry name" value="PRK00026.1"/>
    <property type="match status" value="1"/>
</dbReference>
<feature type="binding site" evidence="15 16">
    <location>
        <position position="129"/>
    </location>
    <ligand>
        <name>S-adenosyl-L-methionine</name>
        <dbReference type="ChEBI" id="CHEBI:59789"/>
    </ligand>
</feature>
<dbReference type="EMBL" id="JABTTY010000001">
    <property type="protein sequence ID" value="MBE7525131.1"/>
    <property type="molecule type" value="Genomic_DNA"/>
</dbReference>
<evidence type="ECO:0000259" key="18">
    <source>
        <dbReference type="Pfam" id="PF01746"/>
    </source>
</evidence>
<dbReference type="Gene3D" id="1.10.1270.20">
    <property type="entry name" value="tRNA(m1g37)methyltransferase, domain 2"/>
    <property type="match status" value="1"/>
</dbReference>
<comment type="subunit">
    <text evidence="4 15 17">Homodimer.</text>
</comment>
<dbReference type="InterPro" id="IPR002649">
    <property type="entry name" value="tRNA_m1G_MeTrfase_TrmD"/>
</dbReference>
<comment type="similarity">
    <text evidence="3 15 17">Belongs to the RNA methyltransferase TrmD family.</text>
</comment>
<dbReference type="InterPro" id="IPR029026">
    <property type="entry name" value="tRNA_m1G_MTases_N"/>
</dbReference>
<dbReference type="SUPFAM" id="SSF75217">
    <property type="entry name" value="alpha/beta knot"/>
    <property type="match status" value="1"/>
</dbReference>
<evidence type="ECO:0000256" key="1">
    <source>
        <dbReference type="ARBA" id="ARBA00002634"/>
    </source>
</evidence>
<dbReference type="Proteomes" id="UP000710385">
    <property type="component" value="Unassembled WGS sequence"/>
</dbReference>
<keyword evidence="8 15" id="KW-0489">Methyltransferase</keyword>
<keyword evidence="9 15" id="KW-0808">Transferase</keyword>
<evidence type="ECO:0000256" key="11">
    <source>
        <dbReference type="ARBA" id="ARBA00022694"/>
    </source>
</evidence>
<evidence type="ECO:0000256" key="15">
    <source>
        <dbReference type="HAMAP-Rule" id="MF_00605"/>
    </source>
</evidence>
<comment type="catalytic activity">
    <reaction evidence="14 15 17">
        <text>guanosine(37) in tRNA + S-adenosyl-L-methionine = N(1)-methylguanosine(37) in tRNA + S-adenosyl-L-homocysteine + H(+)</text>
        <dbReference type="Rhea" id="RHEA:36899"/>
        <dbReference type="Rhea" id="RHEA-COMP:10145"/>
        <dbReference type="Rhea" id="RHEA-COMP:10147"/>
        <dbReference type="ChEBI" id="CHEBI:15378"/>
        <dbReference type="ChEBI" id="CHEBI:57856"/>
        <dbReference type="ChEBI" id="CHEBI:59789"/>
        <dbReference type="ChEBI" id="CHEBI:73542"/>
        <dbReference type="ChEBI" id="CHEBI:74269"/>
        <dbReference type="EC" id="2.1.1.228"/>
    </reaction>
</comment>
<dbReference type="EC" id="2.1.1.228" evidence="5 15"/>
<evidence type="ECO:0000256" key="9">
    <source>
        <dbReference type="ARBA" id="ARBA00022679"/>
    </source>
</evidence>
<evidence type="ECO:0000256" key="16">
    <source>
        <dbReference type="PIRSR" id="PIRSR000386-1"/>
    </source>
</evidence>
<evidence type="ECO:0000256" key="14">
    <source>
        <dbReference type="ARBA" id="ARBA00047783"/>
    </source>
</evidence>
<dbReference type="NCBIfam" id="TIGR00088">
    <property type="entry name" value="trmD"/>
    <property type="match status" value="1"/>
</dbReference>
<sequence>MAKRKTLRFDYLTIFPEVIHPYVQASMLGRAARKRLLSFHAHNLRRWTHDRHKTVDDKPFGGGPGMLMKPQPFLEALAWLKLRNIKTGRRRTGAARARVIATAANGKPFTHADAARLATRYTRIVFLCGRYEGMDQRILDRLADEVFSIGPYVLTGGELPALVMTDAIARHVPGVLGKEASLAEESWSDGEGEYPQYTRPETWLGIKVPKILLSGHHKDIEAWKKAHRMH</sequence>
<feature type="domain" description="tRNA methyltransferase TRMD/TRM10-type" evidence="18">
    <location>
        <begin position="7"/>
        <end position="228"/>
    </location>
</feature>
<gene>
    <name evidence="15 19" type="primary">trmD</name>
    <name evidence="19" type="ORF">HS096_01930</name>
</gene>
<name>A0A928Y6L1_UNCKA</name>
<evidence type="ECO:0000256" key="7">
    <source>
        <dbReference type="ARBA" id="ARBA00022490"/>
    </source>
</evidence>
<dbReference type="PANTHER" id="PTHR46417">
    <property type="entry name" value="TRNA (GUANINE-N(1)-)-METHYLTRANSFERASE"/>
    <property type="match status" value="1"/>
</dbReference>
<evidence type="ECO:0000256" key="3">
    <source>
        <dbReference type="ARBA" id="ARBA00007630"/>
    </source>
</evidence>
<keyword evidence="10 15" id="KW-0949">S-adenosyl-L-methionine</keyword>
<dbReference type="PIRSF" id="PIRSF000386">
    <property type="entry name" value="tRNA_mtase"/>
    <property type="match status" value="1"/>
</dbReference>
<dbReference type="GO" id="GO:0005829">
    <property type="term" value="C:cytosol"/>
    <property type="evidence" value="ECO:0007669"/>
    <property type="project" value="TreeGrafter"/>
</dbReference>
<evidence type="ECO:0000256" key="13">
    <source>
        <dbReference type="ARBA" id="ARBA00033392"/>
    </source>
</evidence>
<evidence type="ECO:0000256" key="17">
    <source>
        <dbReference type="RuleBase" id="RU003464"/>
    </source>
</evidence>
<dbReference type="Pfam" id="PF01746">
    <property type="entry name" value="tRNA_m1G_MT"/>
    <property type="match status" value="1"/>
</dbReference>
<evidence type="ECO:0000313" key="19">
    <source>
        <dbReference type="EMBL" id="MBE7525131.1"/>
    </source>
</evidence>
<evidence type="ECO:0000256" key="4">
    <source>
        <dbReference type="ARBA" id="ARBA00011738"/>
    </source>
</evidence>
<dbReference type="Gene3D" id="3.40.1280.10">
    <property type="match status" value="1"/>
</dbReference>
<evidence type="ECO:0000256" key="8">
    <source>
        <dbReference type="ARBA" id="ARBA00022603"/>
    </source>
</evidence>
<comment type="subcellular location">
    <subcellularLocation>
        <location evidence="2 15 17">Cytoplasm</location>
    </subcellularLocation>
</comment>
<evidence type="ECO:0000313" key="20">
    <source>
        <dbReference type="Proteomes" id="UP000710385"/>
    </source>
</evidence>
<keyword evidence="7 15" id="KW-0963">Cytoplasm</keyword>
<dbReference type="GO" id="GO:0002939">
    <property type="term" value="P:tRNA N1-guanine methylation"/>
    <property type="evidence" value="ECO:0007669"/>
    <property type="project" value="TreeGrafter"/>
</dbReference>
<dbReference type="GO" id="GO:0052906">
    <property type="term" value="F:tRNA (guanine(37)-N1)-methyltransferase activity"/>
    <property type="evidence" value="ECO:0007669"/>
    <property type="project" value="UniProtKB-UniRule"/>
</dbReference>
<evidence type="ECO:0000256" key="10">
    <source>
        <dbReference type="ARBA" id="ARBA00022691"/>
    </source>
</evidence>
<evidence type="ECO:0000256" key="12">
    <source>
        <dbReference type="ARBA" id="ARBA00029736"/>
    </source>
</evidence>
<dbReference type="PANTHER" id="PTHR46417:SF1">
    <property type="entry name" value="TRNA (GUANINE-N(1)-)-METHYLTRANSFERASE"/>
    <property type="match status" value="1"/>
</dbReference>
<dbReference type="CDD" id="cd18080">
    <property type="entry name" value="TrmD-like"/>
    <property type="match status" value="1"/>
</dbReference>
<dbReference type="HAMAP" id="MF_00605">
    <property type="entry name" value="TrmD"/>
    <property type="match status" value="1"/>
</dbReference>
<dbReference type="InterPro" id="IPR023148">
    <property type="entry name" value="tRNA_m1G_MeTrfase_C_sf"/>
</dbReference>
<organism evidence="19 20">
    <name type="scientific">candidate division WWE3 bacterium</name>
    <dbReference type="NCBI Taxonomy" id="2053526"/>
    <lineage>
        <taxon>Bacteria</taxon>
        <taxon>Katanobacteria</taxon>
    </lineage>
</organism>
<comment type="function">
    <text evidence="1 15 17">Specifically methylates guanosine-37 in various tRNAs.</text>
</comment>
<accession>A0A928Y6L1</accession>
<comment type="caution">
    <text evidence="15">Lacks conserved residue(s) required for the propagation of feature annotation.</text>
</comment>
<evidence type="ECO:0000256" key="6">
    <source>
        <dbReference type="ARBA" id="ARBA00014679"/>
    </source>
</evidence>
<proteinExistence type="inferred from homology"/>
<evidence type="ECO:0000256" key="2">
    <source>
        <dbReference type="ARBA" id="ARBA00004496"/>
    </source>
</evidence>